<name>A0AAV9S1K2_9TELE</name>
<evidence type="ECO:0000313" key="2">
    <source>
        <dbReference type="EMBL" id="KAK5615049.1"/>
    </source>
</evidence>
<protein>
    <submittedName>
        <fullName evidence="2">Uncharacterized protein</fullName>
    </submittedName>
</protein>
<evidence type="ECO:0000256" key="1">
    <source>
        <dbReference type="SAM" id="MobiDB-lite"/>
    </source>
</evidence>
<sequence length="187" mass="20183">MSCLPVICPPAPRLCQPCSAPLILSPPSAALAPSPPTPSPSPPPDVINRPLLPPDPPFLSPGLTYVPATSSAFSRVYDCVEPLSWPRVRLCGPKPWLRLPPHSSTSPPCHFSLASPMLPYVCRGGPGSYLSAVDPSVVFMRPAAHLAPPLPSPSYRRHLARQELVDWLVPVVSFHNRLFICTALHID</sequence>
<accession>A0AAV9S1K2</accession>
<gene>
    <name evidence="2" type="ORF">CRENBAI_006551</name>
</gene>
<dbReference type="EMBL" id="JAHHUM010001014">
    <property type="protein sequence ID" value="KAK5615049.1"/>
    <property type="molecule type" value="Genomic_DNA"/>
</dbReference>
<proteinExistence type="predicted"/>
<feature type="region of interest" description="Disordered" evidence="1">
    <location>
        <begin position="29"/>
        <end position="51"/>
    </location>
</feature>
<comment type="caution">
    <text evidence="2">The sequence shown here is derived from an EMBL/GenBank/DDBJ whole genome shotgun (WGS) entry which is preliminary data.</text>
</comment>
<organism evidence="2 3">
    <name type="scientific">Crenichthys baileyi</name>
    <name type="common">White River springfish</name>
    <dbReference type="NCBI Taxonomy" id="28760"/>
    <lineage>
        <taxon>Eukaryota</taxon>
        <taxon>Metazoa</taxon>
        <taxon>Chordata</taxon>
        <taxon>Craniata</taxon>
        <taxon>Vertebrata</taxon>
        <taxon>Euteleostomi</taxon>
        <taxon>Actinopterygii</taxon>
        <taxon>Neopterygii</taxon>
        <taxon>Teleostei</taxon>
        <taxon>Neoteleostei</taxon>
        <taxon>Acanthomorphata</taxon>
        <taxon>Ovalentaria</taxon>
        <taxon>Atherinomorphae</taxon>
        <taxon>Cyprinodontiformes</taxon>
        <taxon>Goodeidae</taxon>
        <taxon>Crenichthys</taxon>
    </lineage>
</organism>
<reference evidence="2 3" key="1">
    <citation type="submission" date="2021-06" db="EMBL/GenBank/DDBJ databases">
        <authorList>
            <person name="Palmer J.M."/>
        </authorList>
    </citation>
    <scope>NUCLEOTIDE SEQUENCE [LARGE SCALE GENOMIC DNA]</scope>
    <source>
        <strain evidence="2 3">MEX-2019</strain>
        <tissue evidence="2">Muscle</tissue>
    </source>
</reference>
<dbReference type="AlphaFoldDB" id="A0AAV9S1K2"/>
<dbReference type="Proteomes" id="UP001311232">
    <property type="component" value="Unassembled WGS sequence"/>
</dbReference>
<keyword evidence="3" id="KW-1185">Reference proteome</keyword>
<evidence type="ECO:0000313" key="3">
    <source>
        <dbReference type="Proteomes" id="UP001311232"/>
    </source>
</evidence>
<feature type="compositionally biased region" description="Pro residues" evidence="1">
    <location>
        <begin position="33"/>
        <end position="51"/>
    </location>
</feature>